<feature type="chain" id="PRO_5027052042" evidence="1">
    <location>
        <begin position="21"/>
        <end position="105"/>
    </location>
</feature>
<proteinExistence type="predicted"/>
<accession>A0A6N9T1W7</accession>
<sequence length="105" mass="11342">MKRLLLVAALALGAPVAALAQTTTTTTTTVETTDPDYGTIQTYVTKERRESVPAPDGYTVTVGTPLPEPVPLYRLPDDVGPYEYAVVDGHTVLVDENRNIVKIID</sequence>
<keyword evidence="1" id="KW-0732">Signal</keyword>
<gene>
    <name evidence="2" type="ORF">GTK09_13035</name>
</gene>
<dbReference type="RefSeq" id="WP_163463603.1">
    <property type="nucleotide sequence ID" value="NZ_JAAAMG010000009.1"/>
</dbReference>
<dbReference type="EMBL" id="JAAAMG010000009">
    <property type="protein sequence ID" value="NDW05353.1"/>
    <property type="molecule type" value="Genomic_DNA"/>
</dbReference>
<dbReference type="InterPro" id="IPR009642">
    <property type="entry name" value="DUF1236"/>
</dbReference>
<comment type="caution">
    <text evidence="2">The sequence shown here is derived from an EMBL/GenBank/DDBJ whole genome shotgun (WGS) entry which is preliminary data.</text>
</comment>
<feature type="signal peptide" evidence="1">
    <location>
        <begin position="1"/>
        <end position="20"/>
    </location>
</feature>
<dbReference type="AlphaFoldDB" id="A0A6N9T1W7"/>
<evidence type="ECO:0000313" key="2">
    <source>
        <dbReference type="EMBL" id="NDW05353.1"/>
    </source>
</evidence>
<reference evidence="2 3" key="1">
    <citation type="submission" date="2020-01" db="EMBL/GenBank/DDBJ databases">
        <title>Jiella pacifica sp. nov.</title>
        <authorList>
            <person name="Xue Z."/>
            <person name="Zhu S."/>
            <person name="Chen J."/>
            <person name="Yang J."/>
        </authorList>
    </citation>
    <scope>NUCLEOTIDE SEQUENCE [LARGE SCALE GENOMIC DNA]</scope>
    <source>
        <strain evidence="2 3">40Bstr34</strain>
    </source>
</reference>
<dbReference type="Proteomes" id="UP000469011">
    <property type="component" value="Unassembled WGS sequence"/>
</dbReference>
<dbReference type="Pfam" id="PF06823">
    <property type="entry name" value="DUF1236"/>
    <property type="match status" value="1"/>
</dbReference>
<evidence type="ECO:0000313" key="3">
    <source>
        <dbReference type="Proteomes" id="UP000469011"/>
    </source>
</evidence>
<keyword evidence="3" id="KW-1185">Reference proteome</keyword>
<evidence type="ECO:0000256" key="1">
    <source>
        <dbReference type="SAM" id="SignalP"/>
    </source>
</evidence>
<protein>
    <submittedName>
        <fullName evidence="2">DUF1236 domain-containing protein</fullName>
    </submittedName>
</protein>
<name>A0A6N9T1W7_9HYPH</name>
<organism evidence="2 3">
    <name type="scientific">Jiella pacifica</name>
    <dbReference type="NCBI Taxonomy" id="2696469"/>
    <lineage>
        <taxon>Bacteria</taxon>
        <taxon>Pseudomonadati</taxon>
        <taxon>Pseudomonadota</taxon>
        <taxon>Alphaproteobacteria</taxon>
        <taxon>Hyphomicrobiales</taxon>
        <taxon>Aurantimonadaceae</taxon>
        <taxon>Jiella</taxon>
    </lineage>
</organism>